<dbReference type="InterPro" id="IPR018866">
    <property type="entry name" value="Znf-4CXXC_R1"/>
</dbReference>
<dbReference type="KEGG" id="soe:110786872"/>
<dbReference type="OrthoDB" id="298344at2759"/>
<evidence type="ECO:0000313" key="13">
    <source>
        <dbReference type="RefSeq" id="XP_021847143.1"/>
    </source>
</evidence>
<accession>A0A9R0IDR0</accession>
<dbReference type="RefSeq" id="XP_021847143.1">
    <property type="nucleotide sequence ID" value="XM_021991451.1"/>
</dbReference>
<keyword evidence="5" id="KW-0597">Phosphoprotein</keyword>
<keyword evidence="9" id="KW-0539">Nucleus</keyword>
<dbReference type="Pfam" id="PF10497">
    <property type="entry name" value="zf-4CXXC_R1"/>
    <property type="match status" value="1"/>
</dbReference>
<gene>
    <name evidence="13 14" type="primary">LOC110786872</name>
</gene>
<dbReference type="PROSITE" id="PS50827">
    <property type="entry name" value="DDT"/>
    <property type="match status" value="1"/>
</dbReference>
<dbReference type="InterPro" id="IPR040221">
    <property type="entry name" value="CDCA7/CDA7L"/>
</dbReference>
<dbReference type="GeneID" id="110786872"/>
<evidence type="ECO:0000259" key="11">
    <source>
        <dbReference type="PROSITE" id="PS50827"/>
    </source>
</evidence>
<evidence type="ECO:0000313" key="14">
    <source>
        <dbReference type="RefSeq" id="XP_021847144.1"/>
    </source>
</evidence>
<keyword evidence="12" id="KW-1185">Reference proteome</keyword>
<feature type="compositionally biased region" description="Polar residues" evidence="10">
    <location>
        <begin position="196"/>
        <end position="207"/>
    </location>
</feature>
<comment type="subcellular location">
    <subcellularLocation>
        <location evidence="2">Cytoplasm</location>
    </subcellularLocation>
    <subcellularLocation>
        <location evidence="1">Nucleus</location>
    </subcellularLocation>
</comment>
<evidence type="ECO:0000256" key="9">
    <source>
        <dbReference type="ARBA" id="ARBA00023242"/>
    </source>
</evidence>
<evidence type="ECO:0000313" key="12">
    <source>
        <dbReference type="Proteomes" id="UP000813463"/>
    </source>
</evidence>
<dbReference type="PANTHER" id="PTHR31169">
    <property type="entry name" value="OS05G0300700 PROTEIN"/>
    <property type="match status" value="1"/>
</dbReference>
<evidence type="ECO:0000256" key="10">
    <source>
        <dbReference type="SAM" id="MobiDB-lite"/>
    </source>
</evidence>
<evidence type="ECO:0000256" key="3">
    <source>
        <dbReference type="ARBA" id="ARBA00022490"/>
    </source>
</evidence>
<evidence type="ECO:0000256" key="1">
    <source>
        <dbReference type="ARBA" id="ARBA00004123"/>
    </source>
</evidence>
<feature type="domain" description="DDT" evidence="11">
    <location>
        <begin position="355"/>
        <end position="419"/>
    </location>
</feature>
<keyword evidence="6" id="KW-0832">Ubl conjugation</keyword>
<evidence type="ECO:0000256" key="7">
    <source>
        <dbReference type="ARBA" id="ARBA00023015"/>
    </source>
</evidence>
<dbReference type="InterPro" id="IPR018501">
    <property type="entry name" value="DDT_dom"/>
</dbReference>
<dbReference type="SMART" id="SM00571">
    <property type="entry name" value="DDT"/>
    <property type="match status" value="1"/>
</dbReference>
<feature type="compositionally biased region" description="Polar residues" evidence="10">
    <location>
        <begin position="667"/>
        <end position="677"/>
    </location>
</feature>
<dbReference type="GO" id="GO:0005737">
    <property type="term" value="C:cytoplasm"/>
    <property type="evidence" value="ECO:0007669"/>
    <property type="project" value="UniProtKB-SubCell"/>
</dbReference>
<dbReference type="Proteomes" id="UP000813463">
    <property type="component" value="Chromosome 1"/>
</dbReference>
<dbReference type="RefSeq" id="XP_021847144.1">
    <property type="nucleotide sequence ID" value="XM_021991452.1"/>
</dbReference>
<evidence type="ECO:0000256" key="4">
    <source>
        <dbReference type="ARBA" id="ARBA00022499"/>
    </source>
</evidence>
<keyword evidence="3" id="KW-0963">Cytoplasm</keyword>
<reference evidence="13 14" key="2">
    <citation type="submission" date="2025-04" db="UniProtKB">
        <authorList>
            <consortium name="RefSeq"/>
        </authorList>
    </citation>
    <scope>IDENTIFICATION</scope>
</reference>
<feature type="region of interest" description="Disordered" evidence="10">
    <location>
        <begin position="661"/>
        <end position="685"/>
    </location>
</feature>
<keyword evidence="4" id="KW-1017">Isopeptide bond</keyword>
<sequence>MAVPSSPVPAAEKKNKEDINGEMVTQKDEDLKQPKRSKDPGVRVVGGRIYDSQNGKTCHQCRQKTMDFTAGCKNMKGDKQCTIKFCHKCLINRYGEKAEDMAIIDDWKCPKCRDICNCSFCRKKKGHKPTGILVHAAKATGFSSVSELLNVKGMDACQELIVKCKVAASPKKSTALIEVEEPKVGTSKKRGKENSSDGPMNSQSPISCPNDKQAKKVKQEGVKRLKERVEDDKDNGVVCSPIKHTVVIGLRRSPRKLIIPQEITKKEEVVDDKDNVRRSPRKFNAPQEVTKNDEKMSDINCGKVTKKVKKEKVQAEPKVKSGKHQKDINIDHVVVDVVLPPGSLLTNVAGIDLLPDDIGHALQFLEFCSAFREVLNIVKGQPEAVLRDIVCGRNRRGKVSSTVQFLIQLLSFILKDTDEDEDEEEESTCLSPSNGKESWIHSLKRCLSNSELELEDFPEDCLNKGCHGFEMLESSQKLKLLTFLCDESLSTKQMRTWIDEQNSKSVEKEKEAKESLNAAKEKEKQAKRKLQEKVAKAIIAKNGAPLTISEHDSIMSKIKKETELARAALMEAMDSMPKKRRRSDAVRTDAIFLDDSSRAYWRLTCFGDSNLLLQEVGSPEQIDYKDKWFSYSAEEMQVVEKYISSVRLNRHKRIKLGDQTKVKSTSEFEADSSSNDDSLPATIDN</sequence>
<dbReference type="PANTHER" id="PTHR31169:SF8">
    <property type="entry name" value="ZINC-FINGER DOMAIN OF MONOAMINE-OXIDASE A REPRESSOR R1 PROTEIN"/>
    <property type="match status" value="1"/>
</dbReference>
<proteinExistence type="predicted"/>
<dbReference type="GO" id="GO:0006355">
    <property type="term" value="P:regulation of DNA-templated transcription"/>
    <property type="evidence" value="ECO:0007669"/>
    <property type="project" value="InterPro"/>
</dbReference>
<reference evidence="12" key="1">
    <citation type="journal article" date="2021" name="Nat. Commun.">
        <title>Genomic analyses provide insights into spinach domestication and the genetic basis of agronomic traits.</title>
        <authorList>
            <person name="Cai X."/>
            <person name="Sun X."/>
            <person name="Xu C."/>
            <person name="Sun H."/>
            <person name="Wang X."/>
            <person name="Ge C."/>
            <person name="Zhang Z."/>
            <person name="Wang Q."/>
            <person name="Fei Z."/>
            <person name="Jiao C."/>
            <person name="Wang Q."/>
        </authorList>
    </citation>
    <scope>NUCLEOTIDE SEQUENCE [LARGE SCALE GENOMIC DNA]</scope>
    <source>
        <strain evidence="12">cv. Varoflay</strain>
    </source>
</reference>
<feature type="region of interest" description="Disordered" evidence="10">
    <location>
        <begin position="178"/>
        <end position="220"/>
    </location>
</feature>
<name>A0A9R0IDR0_SPIOL</name>
<organism evidence="12 13">
    <name type="scientific">Spinacia oleracea</name>
    <name type="common">Spinach</name>
    <dbReference type="NCBI Taxonomy" id="3562"/>
    <lineage>
        <taxon>Eukaryota</taxon>
        <taxon>Viridiplantae</taxon>
        <taxon>Streptophyta</taxon>
        <taxon>Embryophyta</taxon>
        <taxon>Tracheophyta</taxon>
        <taxon>Spermatophyta</taxon>
        <taxon>Magnoliopsida</taxon>
        <taxon>eudicotyledons</taxon>
        <taxon>Gunneridae</taxon>
        <taxon>Pentapetalae</taxon>
        <taxon>Caryophyllales</taxon>
        <taxon>Chenopodiaceae</taxon>
        <taxon>Chenopodioideae</taxon>
        <taxon>Anserineae</taxon>
        <taxon>Spinacia</taxon>
    </lineage>
</organism>
<protein>
    <submittedName>
        <fullName evidence="13 14">Uncharacterized protein LOC110786872</fullName>
    </submittedName>
</protein>
<evidence type="ECO:0000256" key="6">
    <source>
        <dbReference type="ARBA" id="ARBA00022843"/>
    </source>
</evidence>
<evidence type="ECO:0000256" key="5">
    <source>
        <dbReference type="ARBA" id="ARBA00022553"/>
    </source>
</evidence>
<dbReference type="GO" id="GO:0005634">
    <property type="term" value="C:nucleus"/>
    <property type="evidence" value="ECO:0000318"/>
    <property type="project" value="GO_Central"/>
</dbReference>
<dbReference type="AlphaFoldDB" id="A0A9R0IDR0"/>
<feature type="region of interest" description="Disordered" evidence="10">
    <location>
        <begin position="1"/>
        <end position="41"/>
    </location>
</feature>
<keyword evidence="7" id="KW-0805">Transcription regulation</keyword>
<evidence type="ECO:0000256" key="8">
    <source>
        <dbReference type="ARBA" id="ARBA00023163"/>
    </source>
</evidence>
<feature type="region of interest" description="Disordered" evidence="10">
    <location>
        <begin position="502"/>
        <end position="522"/>
    </location>
</feature>
<feature type="compositionally biased region" description="Basic and acidic residues" evidence="10">
    <location>
        <begin position="11"/>
        <end position="41"/>
    </location>
</feature>
<evidence type="ECO:0000256" key="2">
    <source>
        <dbReference type="ARBA" id="ARBA00004496"/>
    </source>
</evidence>
<keyword evidence="8" id="KW-0804">Transcription</keyword>